<dbReference type="PANTHER" id="PTHR33545:SF3">
    <property type="entry name" value="UPF0750 MEMBRANE PROTEIN YQFU"/>
    <property type="match status" value="1"/>
</dbReference>
<sequence length="208" mass="22472">MKKQGGSFTLSAIYTVAVYSVMSWLITDVLPIDVSIASPLAGTDLLLCALFGGVISGIGSGLAIRFGGAMDGIEVMAVIFAKRLGLSVGSFVMVYNVLLYIICGAVIHSWILPLYSIVTYGAALKTVDYIVDGLQREKAAMIITARPDDIKKQLMEEFGCGMTLIKAMGGYSGEERTVLYFVVNRFQVMKMKGIVQKLIPLPISLSLR</sequence>
<dbReference type="PANTHER" id="PTHR33545">
    <property type="entry name" value="UPF0750 MEMBRANE PROTEIN YITT-RELATED"/>
    <property type="match status" value="1"/>
</dbReference>
<dbReference type="Gene3D" id="3.30.70.120">
    <property type="match status" value="1"/>
</dbReference>
<feature type="transmembrane region" description="Helical" evidence="6">
    <location>
        <begin position="84"/>
        <end position="107"/>
    </location>
</feature>
<keyword evidence="3 6" id="KW-0812">Transmembrane</keyword>
<organism evidence="8 9">
    <name type="scientific">Ruminococcus flavefaciens</name>
    <dbReference type="NCBI Taxonomy" id="1265"/>
    <lineage>
        <taxon>Bacteria</taxon>
        <taxon>Bacillati</taxon>
        <taxon>Bacillota</taxon>
        <taxon>Clostridia</taxon>
        <taxon>Eubacteriales</taxon>
        <taxon>Oscillospiraceae</taxon>
        <taxon>Ruminococcus</taxon>
    </lineage>
</organism>
<comment type="subcellular location">
    <subcellularLocation>
        <location evidence="1">Cell membrane</location>
        <topology evidence="1">Multi-pass membrane protein</topology>
    </subcellularLocation>
</comment>
<feature type="transmembrane region" description="Helical" evidence="6">
    <location>
        <begin position="44"/>
        <end position="64"/>
    </location>
</feature>
<evidence type="ECO:0000313" key="8">
    <source>
        <dbReference type="EMBL" id="SEH52073.1"/>
    </source>
</evidence>
<dbReference type="Proteomes" id="UP000183190">
    <property type="component" value="Unassembled WGS sequence"/>
</dbReference>
<keyword evidence="2" id="KW-1003">Cell membrane</keyword>
<dbReference type="Pfam" id="PF02588">
    <property type="entry name" value="YitT_membrane"/>
    <property type="match status" value="1"/>
</dbReference>
<dbReference type="Pfam" id="PF10035">
    <property type="entry name" value="DUF2179"/>
    <property type="match status" value="1"/>
</dbReference>
<keyword evidence="5 6" id="KW-0472">Membrane</keyword>
<evidence type="ECO:0000259" key="7">
    <source>
        <dbReference type="Pfam" id="PF10035"/>
    </source>
</evidence>
<name>A0A1H6IVF5_RUMFL</name>
<evidence type="ECO:0000256" key="2">
    <source>
        <dbReference type="ARBA" id="ARBA00022475"/>
    </source>
</evidence>
<dbReference type="InterPro" id="IPR019264">
    <property type="entry name" value="DUF2179"/>
</dbReference>
<dbReference type="InterPro" id="IPR003740">
    <property type="entry name" value="YitT"/>
</dbReference>
<dbReference type="GO" id="GO:0005886">
    <property type="term" value="C:plasma membrane"/>
    <property type="evidence" value="ECO:0007669"/>
    <property type="project" value="UniProtKB-SubCell"/>
</dbReference>
<evidence type="ECO:0000256" key="1">
    <source>
        <dbReference type="ARBA" id="ARBA00004651"/>
    </source>
</evidence>
<reference evidence="8 9" key="1">
    <citation type="submission" date="2016-10" db="EMBL/GenBank/DDBJ databases">
        <authorList>
            <person name="de Groot N.N."/>
        </authorList>
    </citation>
    <scope>NUCLEOTIDE SEQUENCE [LARGE SCALE GENOMIC DNA]</scope>
    <source>
        <strain evidence="8 9">YAD2003</strain>
    </source>
</reference>
<evidence type="ECO:0000256" key="6">
    <source>
        <dbReference type="SAM" id="Phobius"/>
    </source>
</evidence>
<proteinExistence type="predicted"/>
<gene>
    <name evidence="8" type="ORF">SAMN02910265_01214</name>
</gene>
<dbReference type="CDD" id="cd16380">
    <property type="entry name" value="YitT_C"/>
    <property type="match status" value="1"/>
</dbReference>
<dbReference type="AlphaFoldDB" id="A0A1H6IVF5"/>
<evidence type="ECO:0000256" key="5">
    <source>
        <dbReference type="ARBA" id="ARBA00023136"/>
    </source>
</evidence>
<evidence type="ECO:0000313" key="9">
    <source>
        <dbReference type="Proteomes" id="UP000183190"/>
    </source>
</evidence>
<evidence type="ECO:0000256" key="3">
    <source>
        <dbReference type="ARBA" id="ARBA00022692"/>
    </source>
</evidence>
<dbReference type="EMBL" id="FNWV01000003">
    <property type="protein sequence ID" value="SEH52073.1"/>
    <property type="molecule type" value="Genomic_DNA"/>
</dbReference>
<accession>A0A1H6IVF5</accession>
<dbReference type="InterPro" id="IPR051461">
    <property type="entry name" value="UPF0750_membrane"/>
</dbReference>
<keyword evidence="4 6" id="KW-1133">Transmembrane helix</keyword>
<dbReference type="InterPro" id="IPR015867">
    <property type="entry name" value="N-reg_PII/ATP_PRibTrfase_C"/>
</dbReference>
<feature type="domain" description="DUF2179" evidence="7">
    <location>
        <begin position="161"/>
        <end position="198"/>
    </location>
</feature>
<feature type="transmembrane region" description="Helical" evidence="6">
    <location>
        <begin position="12"/>
        <end position="32"/>
    </location>
</feature>
<protein>
    <recommendedName>
        <fullName evidence="7">DUF2179 domain-containing protein</fullName>
    </recommendedName>
</protein>
<evidence type="ECO:0000256" key="4">
    <source>
        <dbReference type="ARBA" id="ARBA00022989"/>
    </source>
</evidence>